<evidence type="ECO:0000313" key="2">
    <source>
        <dbReference type="Proteomes" id="UP000245697"/>
    </source>
</evidence>
<evidence type="ECO:0000313" key="1">
    <source>
        <dbReference type="EMBL" id="PWK47254.1"/>
    </source>
</evidence>
<sequence length="30" mass="3422">MKGVDDLFVTTDIHTLLTALYVKIDDWLGK</sequence>
<organism evidence="1 2">
    <name type="scientific">Actinoplanes xinjiangensis</name>
    <dbReference type="NCBI Taxonomy" id="512350"/>
    <lineage>
        <taxon>Bacteria</taxon>
        <taxon>Bacillati</taxon>
        <taxon>Actinomycetota</taxon>
        <taxon>Actinomycetes</taxon>
        <taxon>Micromonosporales</taxon>
        <taxon>Micromonosporaceae</taxon>
        <taxon>Actinoplanes</taxon>
    </lineage>
</organism>
<reference evidence="1 2" key="1">
    <citation type="submission" date="2018-05" db="EMBL/GenBank/DDBJ databases">
        <title>Genomic Encyclopedia of Archaeal and Bacterial Type Strains, Phase II (KMG-II): from individual species to whole genera.</title>
        <authorList>
            <person name="Goeker M."/>
        </authorList>
    </citation>
    <scope>NUCLEOTIDE SEQUENCE [LARGE SCALE GENOMIC DNA]</scope>
    <source>
        <strain evidence="1 2">DSM 45184</strain>
    </source>
</reference>
<dbReference type="AlphaFoldDB" id="A0A316FEF6"/>
<protein>
    <submittedName>
        <fullName evidence="1">Uncharacterized protein</fullName>
    </submittedName>
</protein>
<dbReference type="EMBL" id="QGGR01000008">
    <property type="protein sequence ID" value="PWK47254.1"/>
    <property type="molecule type" value="Genomic_DNA"/>
</dbReference>
<feature type="non-terminal residue" evidence="1">
    <location>
        <position position="30"/>
    </location>
</feature>
<keyword evidence="2" id="KW-1185">Reference proteome</keyword>
<accession>A0A316FEF6</accession>
<proteinExistence type="predicted"/>
<dbReference type="Proteomes" id="UP000245697">
    <property type="component" value="Unassembled WGS sequence"/>
</dbReference>
<gene>
    <name evidence="1" type="ORF">BC793_108369</name>
</gene>
<comment type="caution">
    <text evidence="1">The sequence shown here is derived from an EMBL/GenBank/DDBJ whole genome shotgun (WGS) entry which is preliminary data.</text>
</comment>
<name>A0A316FEF6_9ACTN</name>